<evidence type="ECO:0000313" key="2">
    <source>
        <dbReference type="Proteomes" id="UP000008783"/>
    </source>
</evidence>
<dbReference type="EMBL" id="DS178276">
    <property type="protein sequence ID" value="EFP80730.2"/>
    <property type="molecule type" value="Genomic_DNA"/>
</dbReference>
<dbReference type="VEuPathDB" id="FungiDB:PGTG_06686"/>
<reference evidence="2" key="2">
    <citation type="journal article" date="2011" name="Proc. Natl. Acad. Sci. U.S.A.">
        <title>Obligate biotrophy features unraveled by the genomic analysis of rust fungi.</title>
        <authorList>
            <person name="Duplessis S."/>
            <person name="Cuomo C.A."/>
            <person name="Lin Y.-C."/>
            <person name="Aerts A."/>
            <person name="Tisserant E."/>
            <person name="Veneault-Fourrey C."/>
            <person name="Joly D.L."/>
            <person name="Hacquard S."/>
            <person name="Amselem J."/>
            <person name="Cantarel B.L."/>
            <person name="Chiu R."/>
            <person name="Coutinho P.M."/>
            <person name="Feau N."/>
            <person name="Field M."/>
            <person name="Frey P."/>
            <person name="Gelhaye E."/>
            <person name="Goldberg J."/>
            <person name="Grabherr M.G."/>
            <person name="Kodira C.D."/>
            <person name="Kohler A."/>
            <person name="Kuees U."/>
            <person name="Lindquist E.A."/>
            <person name="Lucas S.M."/>
            <person name="Mago R."/>
            <person name="Mauceli E."/>
            <person name="Morin E."/>
            <person name="Murat C."/>
            <person name="Pangilinan J.L."/>
            <person name="Park R."/>
            <person name="Pearson M."/>
            <person name="Quesneville H."/>
            <person name="Rouhier N."/>
            <person name="Sakthikumar S."/>
            <person name="Salamov A.A."/>
            <person name="Schmutz J."/>
            <person name="Selles B."/>
            <person name="Shapiro H."/>
            <person name="Tanguay P."/>
            <person name="Tuskan G.A."/>
            <person name="Henrissat B."/>
            <person name="Van de Peer Y."/>
            <person name="Rouze P."/>
            <person name="Ellis J.G."/>
            <person name="Dodds P.N."/>
            <person name="Schein J.E."/>
            <person name="Zhong S."/>
            <person name="Hamelin R.C."/>
            <person name="Grigoriev I.V."/>
            <person name="Szabo L.J."/>
            <person name="Martin F."/>
        </authorList>
    </citation>
    <scope>NUCLEOTIDE SEQUENCE [LARGE SCALE GENOMIC DNA]</scope>
    <source>
        <strain evidence="2">CRL 75-36-700-3 / race SCCL</strain>
    </source>
</reference>
<dbReference type="InParanoid" id="E3K8B2"/>
<dbReference type="AlphaFoldDB" id="E3K8B2"/>
<accession>E3K8B2</accession>
<dbReference type="Proteomes" id="UP000008783">
    <property type="component" value="Unassembled WGS sequence"/>
</dbReference>
<protein>
    <submittedName>
        <fullName evidence="1">Uncharacterized protein</fullName>
    </submittedName>
</protein>
<gene>
    <name evidence="1" type="ORF">PGTG_06686</name>
</gene>
<dbReference type="HOGENOM" id="CLU_963587_0_0_1"/>
<dbReference type="RefSeq" id="XP_003325149.2">
    <property type="nucleotide sequence ID" value="XM_003325101.2"/>
</dbReference>
<name>E3K8B2_PUCGT</name>
<dbReference type="GeneID" id="10539749"/>
<reference key="1">
    <citation type="submission" date="2007-01" db="EMBL/GenBank/DDBJ databases">
        <title>The Genome Sequence of Puccinia graminis f. sp. tritici Strain CRL 75-36-700-3.</title>
        <authorList>
            <consortium name="The Broad Institute Genome Sequencing Platform"/>
            <person name="Birren B."/>
            <person name="Lander E."/>
            <person name="Galagan J."/>
            <person name="Nusbaum C."/>
            <person name="Devon K."/>
            <person name="Cuomo C."/>
            <person name="Jaffe D."/>
            <person name="Butler J."/>
            <person name="Alvarez P."/>
            <person name="Gnerre S."/>
            <person name="Grabherr M."/>
            <person name="Mauceli E."/>
            <person name="Brockman W."/>
            <person name="Young S."/>
            <person name="LaButti K."/>
            <person name="Sykes S."/>
            <person name="DeCaprio D."/>
            <person name="Crawford M."/>
            <person name="Koehrsen M."/>
            <person name="Engels R."/>
            <person name="Montgomery P."/>
            <person name="Pearson M."/>
            <person name="Howarth C."/>
            <person name="Larson L."/>
            <person name="White J."/>
            <person name="Zeng Q."/>
            <person name="Kodira C."/>
            <person name="Yandava C."/>
            <person name="Alvarado L."/>
            <person name="O'Leary S."/>
            <person name="Szabo L."/>
            <person name="Dean R."/>
            <person name="Schein J."/>
        </authorList>
    </citation>
    <scope>NUCLEOTIDE SEQUENCE</scope>
    <source>
        <strain>CRL 75-36-700-3</strain>
    </source>
</reference>
<evidence type="ECO:0000313" key="1">
    <source>
        <dbReference type="EMBL" id="EFP80730.2"/>
    </source>
</evidence>
<dbReference type="KEGG" id="pgr:PGTG_06686"/>
<organism evidence="1 2">
    <name type="scientific">Puccinia graminis f. sp. tritici (strain CRL 75-36-700-3 / race SCCL)</name>
    <name type="common">Black stem rust fungus</name>
    <dbReference type="NCBI Taxonomy" id="418459"/>
    <lineage>
        <taxon>Eukaryota</taxon>
        <taxon>Fungi</taxon>
        <taxon>Dikarya</taxon>
        <taxon>Basidiomycota</taxon>
        <taxon>Pucciniomycotina</taxon>
        <taxon>Pucciniomycetes</taxon>
        <taxon>Pucciniales</taxon>
        <taxon>Pucciniaceae</taxon>
        <taxon>Puccinia</taxon>
    </lineage>
</organism>
<keyword evidence="2" id="KW-1185">Reference proteome</keyword>
<sequence length="289" mass="32505">MNQTRPTPTPWQWLGGFLLAAETTFLTSKRGNPLGVESVHTQRPRGETLLVSRVFVLDTERVSLLGRQGVHSQWPGGFLLSAVESVHLDGREEKPSRRRECSYSTAERRNPLGVESVHTQRREEKPSWCRECSHSTPRGENLLALRVFILNAERVSPLGRRGVHSQRPGGFLLSAVESVHLDGREEKPSRRQKCSYPQQPRGFLLSAIERVYSQQQRETLSALRVYIPSTAERVSPLGRRECGLSGQEESSQPLPWGGGWSGLVHRPPNPGRFGRINSQTNRGFSFILI</sequence>
<proteinExistence type="predicted"/>